<dbReference type="RefSeq" id="WP_095134089.1">
    <property type="nucleotide sequence ID" value="NZ_NIBG01000010.1"/>
</dbReference>
<dbReference type="InterPro" id="IPR058031">
    <property type="entry name" value="AAA_lid_NorR"/>
</dbReference>
<dbReference type="Pfam" id="PF00158">
    <property type="entry name" value="Sigma54_activat"/>
    <property type="match status" value="1"/>
</dbReference>
<dbReference type="InterPro" id="IPR025944">
    <property type="entry name" value="Sigma_54_int_dom_CS"/>
</dbReference>
<dbReference type="PROSITE" id="PS00675">
    <property type="entry name" value="SIGMA54_INTERACT_1"/>
    <property type="match status" value="1"/>
</dbReference>
<dbReference type="InterPro" id="IPR025943">
    <property type="entry name" value="Sigma_54_int_dom_ATP-bd_2"/>
</dbReference>
<dbReference type="SMART" id="SM00382">
    <property type="entry name" value="AAA"/>
    <property type="match status" value="1"/>
</dbReference>
<dbReference type="InterPro" id="IPR035965">
    <property type="entry name" value="PAS-like_dom_sf"/>
</dbReference>
<name>A0A267MJR4_9FIRM</name>
<evidence type="ECO:0000313" key="8">
    <source>
        <dbReference type="Proteomes" id="UP000216024"/>
    </source>
</evidence>
<gene>
    <name evidence="7" type="ORF">CCE28_12635</name>
</gene>
<keyword evidence="2" id="KW-0067">ATP-binding</keyword>
<keyword evidence="4" id="KW-0238">DNA-binding</keyword>
<comment type="caution">
    <text evidence="7">The sequence shown here is derived from an EMBL/GenBank/DDBJ whole genome shotgun (WGS) entry which is preliminary data.</text>
</comment>
<dbReference type="InterPro" id="IPR013668">
    <property type="entry name" value="RNase_R_HTH_12"/>
</dbReference>
<sequence length="668" mass="76482">MKSIGIVTRSNSIVAKYLRDNVYKIFEDYVEINNYYLNELGQDEMIEDDVVLVMIQEVAPKIVKRVKNKSNIIVINRTLEERYIYKVFSIPKGIDVLVVNDAKETTLATVSLLYRIGVNNVNLIPYEDGKEYDDLKIAITPGEIDHVPKHIENIIDVGQRCIDISTFVQIMSLLKVSNKEISKRLLSYSNKIVSLSSGVKETIKKLFIKNEELHTLINLSQDGILLTDVEGNIIICNENMKNILSINDNVVHVNIENVIDEGLSKILYSKELKDEVFIYNNKYLVVNKHEVNYYGHNSGIYYNFRDITHIKQLEQNLSEKLRQKGQIAKYDFNMILTKSEKMVKTINLAKKIAKSNLTVLISGESGTGKELFAQSIHNESDRKDQPFIAVNCAALPETLLESELFGYEAGSFTGGLKQGKTGLFEQAHNGTLFLDEIGDMSSLLQTKLLRVLQERQIMRVGSQNIIDIDVRVIVATHKNLIEMVEKGNFRKDLFYRINVLPLYIPPLKERQEDIIDLLMNFAKENITLSNESEDILLNYEWPGNIRELQNVAAYLDVMNVKYVNFHDLPPYIKIVEDNMEDIVETLKESFLMKNILDVLSVILDSCHKNSSIGRSKICEMLKKRENHMTEGEIRRILSVLKELKLIESNVGRGGSKITEKGKRFLNNY</sequence>
<evidence type="ECO:0000256" key="3">
    <source>
        <dbReference type="ARBA" id="ARBA00023015"/>
    </source>
</evidence>
<evidence type="ECO:0000256" key="5">
    <source>
        <dbReference type="ARBA" id="ARBA00023163"/>
    </source>
</evidence>
<accession>A0A267MJR4</accession>
<evidence type="ECO:0000256" key="2">
    <source>
        <dbReference type="ARBA" id="ARBA00022840"/>
    </source>
</evidence>
<dbReference type="AlphaFoldDB" id="A0A267MJR4"/>
<feature type="domain" description="Sigma-54 factor interaction" evidence="6">
    <location>
        <begin position="335"/>
        <end position="557"/>
    </location>
</feature>
<dbReference type="CDD" id="cd00009">
    <property type="entry name" value="AAA"/>
    <property type="match status" value="1"/>
</dbReference>
<dbReference type="Gene3D" id="1.10.8.60">
    <property type="match status" value="1"/>
</dbReference>
<keyword evidence="3" id="KW-0805">Transcription regulation</keyword>
<dbReference type="InterPro" id="IPR002078">
    <property type="entry name" value="Sigma_54_int"/>
</dbReference>
<keyword evidence="5" id="KW-0804">Transcription</keyword>
<dbReference type="Gene3D" id="3.30.450.20">
    <property type="entry name" value="PAS domain"/>
    <property type="match status" value="1"/>
</dbReference>
<dbReference type="GO" id="GO:0006355">
    <property type="term" value="P:regulation of DNA-templated transcription"/>
    <property type="evidence" value="ECO:0007669"/>
    <property type="project" value="InterPro"/>
</dbReference>
<dbReference type="InterPro" id="IPR003593">
    <property type="entry name" value="AAA+_ATPase"/>
</dbReference>
<proteinExistence type="predicted"/>
<evidence type="ECO:0000256" key="4">
    <source>
        <dbReference type="ARBA" id="ARBA00023125"/>
    </source>
</evidence>
<dbReference type="GO" id="GO:0005524">
    <property type="term" value="F:ATP binding"/>
    <property type="evidence" value="ECO:0007669"/>
    <property type="project" value="UniProtKB-KW"/>
</dbReference>
<dbReference type="Pfam" id="PF08461">
    <property type="entry name" value="WHD_RNase_R"/>
    <property type="match status" value="1"/>
</dbReference>
<dbReference type="EMBL" id="NIBG01000010">
    <property type="protein sequence ID" value="PAB59023.1"/>
    <property type="molecule type" value="Genomic_DNA"/>
</dbReference>
<dbReference type="Gene3D" id="3.40.50.300">
    <property type="entry name" value="P-loop containing nucleotide triphosphate hydrolases"/>
    <property type="match status" value="1"/>
</dbReference>
<dbReference type="PROSITE" id="PS00688">
    <property type="entry name" value="SIGMA54_INTERACT_3"/>
    <property type="match status" value="1"/>
</dbReference>
<dbReference type="GO" id="GO:0003677">
    <property type="term" value="F:DNA binding"/>
    <property type="evidence" value="ECO:0007669"/>
    <property type="project" value="UniProtKB-KW"/>
</dbReference>
<organism evidence="7 8">
    <name type="scientific">Anaeromicrobium sediminis</name>
    <dbReference type="NCBI Taxonomy" id="1478221"/>
    <lineage>
        <taxon>Bacteria</taxon>
        <taxon>Bacillati</taxon>
        <taxon>Bacillota</taxon>
        <taxon>Clostridia</taxon>
        <taxon>Peptostreptococcales</taxon>
        <taxon>Thermotaleaceae</taxon>
        <taxon>Anaeromicrobium</taxon>
    </lineage>
</organism>
<dbReference type="Gene3D" id="1.10.10.10">
    <property type="entry name" value="Winged helix-like DNA-binding domain superfamily/Winged helix DNA-binding domain"/>
    <property type="match status" value="1"/>
</dbReference>
<protein>
    <submittedName>
        <fullName evidence="7">AAA family ATPase</fullName>
    </submittedName>
</protein>
<dbReference type="PANTHER" id="PTHR32071:SF57">
    <property type="entry name" value="C4-DICARBOXYLATE TRANSPORT TRANSCRIPTIONAL REGULATORY PROTEIN DCTD"/>
    <property type="match status" value="1"/>
</dbReference>
<keyword evidence="1" id="KW-0547">Nucleotide-binding</keyword>
<dbReference type="PROSITE" id="PS50045">
    <property type="entry name" value="SIGMA54_INTERACT_4"/>
    <property type="match status" value="1"/>
</dbReference>
<dbReference type="Pfam" id="PF25601">
    <property type="entry name" value="AAA_lid_14"/>
    <property type="match status" value="1"/>
</dbReference>
<dbReference type="PROSITE" id="PS00676">
    <property type="entry name" value="SIGMA54_INTERACT_2"/>
    <property type="match status" value="1"/>
</dbReference>
<dbReference type="SUPFAM" id="SSF52540">
    <property type="entry name" value="P-loop containing nucleoside triphosphate hydrolases"/>
    <property type="match status" value="1"/>
</dbReference>
<dbReference type="FunFam" id="3.40.50.300:FF:000006">
    <property type="entry name" value="DNA-binding transcriptional regulator NtrC"/>
    <property type="match status" value="1"/>
</dbReference>
<dbReference type="OrthoDB" id="9803970at2"/>
<evidence type="ECO:0000313" key="7">
    <source>
        <dbReference type="EMBL" id="PAB59023.1"/>
    </source>
</evidence>
<dbReference type="InterPro" id="IPR027417">
    <property type="entry name" value="P-loop_NTPase"/>
</dbReference>
<dbReference type="SUPFAM" id="SSF55785">
    <property type="entry name" value="PYP-like sensor domain (PAS domain)"/>
    <property type="match status" value="1"/>
</dbReference>
<dbReference type="PANTHER" id="PTHR32071">
    <property type="entry name" value="TRANSCRIPTIONAL REGULATORY PROTEIN"/>
    <property type="match status" value="1"/>
</dbReference>
<evidence type="ECO:0000259" key="6">
    <source>
        <dbReference type="PROSITE" id="PS50045"/>
    </source>
</evidence>
<evidence type="ECO:0000256" key="1">
    <source>
        <dbReference type="ARBA" id="ARBA00022741"/>
    </source>
</evidence>
<keyword evidence="8" id="KW-1185">Reference proteome</keyword>
<dbReference type="Proteomes" id="UP000216024">
    <property type="component" value="Unassembled WGS sequence"/>
</dbReference>
<dbReference type="InterPro" id="IPR036388">
    <property type="entry name" value="WH-like_DNA-bd_sf"/>
</dbReference>
<dbReference type="InterPro" id="IPR025662">
    <property type="entry name" value="Sigma_54_int_dom_ATP-bd_1"/>
</dbReference>
<reference evidence="7 8" key="1">
    <citation type="submission" date="2017-06" db="EMBL/GenBank/DDBJ databases">
        <title>Draft genome sequence of anaerobic fermentative bacterium Anaeromicrobium sediminis DY2726D isolated from West Pacific Ocean sediments.</title>
        <authorList>
            <person name="Zeng X."/>
        </authorList>
    </citation>
    <scope>NUCLEOTIDE SEQUENCE [LARGE SCALE GENOMIC DNA]</scope>
    <source>
        <strain evidence="7 8">DY2726D</strain>
    </source>
</reference>